<dbReference type="EMBL" id="FOZW01000007">
    <property type="protein sequence ID" value="SFS97957.1"/>
    <property type="molecule type" value="Genomic_DNA"/>
</dbReference>
<sequence length="357" mass="39335">MSWIAIAAEQTRWIDKQAFAEALETRGRRLERGSLLIETQLSPRAEPKTLLAYERGFPLQASLTLQVLPGGSIVLVASRDGEIFHTVIGYPEDGRPETLRLTLSWDAGREWARLAVERPDTGGMELRMVQALPPPLYEDVKALTLYPQLRHTAPDLLFFAVSDEIEPVGPLPSLAGATPVATPQGQRRIDRLTEGTEVLTPDGRIAPVLRAAARSLPAFGSFRPVRLRAPYLGLERDILVAPHQRLLISGSEVEYLFGREAVLVPAQSLTHGFAARFETGAPLIRYHQLLLPGHDTLQTAGIAVESLYVGRLRRDAAKLEASVLADMDRHAMPEQTRAGYQVLRPFEAVTLVEARAA</sequence>
<accession>A0A1I6U9K4</accession>
<proteinExistence type="predicted"/>
<dbReference type="InterPro" id="IPR036844">
    <property type="entry name" value="Hint_dom_sf"/>
</dbReference>
<dbReference type="STRING" id="311180.SAMN04488050_107254"/>
<evidence type="ECO:0000313" key="2">
    <source>
        <dbReference type="EMBL" id="SFS97957.1"/>
    </source>
</evidence>
<dbReference type="Proteomes" id="UP000199392">
    <property type="component" value="Unassembled WGS sequence"/>
</dbReference>
<protein>
    <submittedName>
        <fullName evidence="2">Hint domain-containing protein</fullName>
    </submittedName>
</protein>
<reference evidence="3" key="1">
    <citation type="submission" date="2016-10" db="EMBL/GenBank/DDBJ databases">
        <authorList>
            <person name="Varghese N."/>
            <person name="Submissions S."/>
        </authorList>
    </citation>
    <scope>NUCLEOTIDE SEQUENCE [LARGE SCALE GENOMIC DNA]</scope>
    <source>
        <strain evidence="3">DSM 26894</strain>
    </source>
</reference>
<evidence type="ECO:0000259" key="1">
    <source>
        <dbReference type="Pfam" id="PF13403"/>
    </source>
</evidence>
<dbReference type="RefSeq" id="WP_092426041.1">
    <property type="nucleotide sequence ID" value="NZ_FNCL01000007.1"/>
</dbReference>
<dbReference type="OrthoDB" id="6305173at2"/>
<name>A0A1I6U9K4_9RHOB</name>
<feature type="domain" description="Hedgehog/Intein (Hint)" evidence="1">
    <location>
        <begin position="174"/>
        <end position="310"/>
    </location>
</feature>
<organism evidence="2 3">
    <name type="scientific">Alloyangia pacifica</name>
    <dbReference type="NCBI Taxonomy" id="311180"/>
    <lineage>
        <taxon>Bacteria</taxon>
        <taxon>Pseudomonadati</taxon>
        <taxon>Pseudomonadota</taxon>
        <taxon>Alphaproteobacteria</taxon>
        <taxon>Rhodobacterales</taxon>
        <taxon>Roseobacteraceae</taxon>
        <taxon>Alloyangia</taxon>
    </lineage>
</organism>
<gene>
    <name evidence="2" type="ORF">SAMN04488050_107254</name>
</gene>
<evidence type="ECO:0000313" key="3">
    <source>
        <dbReference type="Proteomes" id="UP000199392"/>
    </source>
</evidence>
<dbReference type="Pfam" id="PF13403">
    <property type="entry name" value="Hint_2"/>
    <property type="match status" value="1"/>
</dbReference>
<dbReference type="SUPFAM" id="SSF51294">
    <property type="entry name" value="Hedgehog/intein (Hint) domain"/>
    <property type="match status" value="1"/>
</dbReference>
<keyword evidence="3" id="KW-1185">Reference proteome</keyword>
<dbReference type="AlphaFoldDB" id="A0A1I6U9K4"/>
<dbReference type="InterPro" id="IPR028992">
    <property type="entry name" value="Hedgehog/Intein_dom"/>
</dbReference>